<dbReference type="SUPFAM" id="SSF53448">
    <property type="entry name" value="Nucleotide-diphospho-sugar transferases"/>
    <property type="match status" value="1"/>
</dbReference>
<accession>A0A133P5Z2</accession>
<dbReference type="Pfam" id="PF00535">
    <property type="entry name" value="Glycos_transf_2"/>
    <property type="match status" value="1"/>
</dbReference>
<dbReference type="CDD" id="cd02511">
    <property type="entry name" value="Beta4Glucosyltransferase"/>
    <property type="match status" value="1"/>
</dbReference>
<dbReference type="PANTHER" id="PTHR43630:SF2">
    <property type="entry name" value="GLYCOSYLTRANSFERASE"/>
    <property type="match status" value="1"/>
</dbReference>
<keyword evidence="3" id="KW-1185">Reference proteome</keyword>
<dbReference type="Proteomes" id="UP000070401">
    <property type="component" value="Unassembled WGS sequence"/>
</dbReference>
<proteinExistence type="predicted"/>
<name>A0A133P5Z2_FUSNU</name>
<dbReference type="PATRIC" id="fig|851.8.peg.592"/>
<dbReference type="PANTHER" id="PTHR43630">
    <property type="entry name" value="POLY-BETA-1,6-N-ACETYL-D-GLUCOSAMINE SYNTHASE"/>
    <property type="match status" value="1"/>
</dbReference>
<evidence type="ECO:0000259" key="1">
    <source>
        <dbReference type="Pfam" id="PF00535"/>
    </source>
</evidence>
<dbReference type="AlphaFoldDB" id="A0A133P5Z2"/>
<evidence type="ECO:0000313" key="2">
    <source>
        <dbReference type="EMBL" id="KXA23989.1"/>
    </source>
</evidence>
<sequence>MDIIIKLEVDMTLTVAMITLNEEKNLERTLKSVQDFADEIVIVDSGSTDKTEEIAKKFGAKFVHQKWLGYGPQKNKAIELSTSDWILNIDADEEISPELANKIKAIKENSRYKVYKINRMSVCFNKKIKHGGWSNSYAIKLFRKNSGSYNENSVHEEFITNHEIAKLHKYIYHYTYLNLGDYFEKFNKYTTLGAIEYYKRGRKASLISIVLSPIYKFLRMYIIRLGFLDGLEGFLLATTSSLYTMVKYYKLREIYKNGSYIEGEEKNGN</sequence>
<protein>
    <submittedName>
        <fullName evidence="2">Glycosyltransferase, group 2 family protein</fullName>
    </submittedName>
</protein>
<dbReference type="EMBL" id="LRPY01000058">
    <property type="protein sequence ID" value="KXA23989.1"/>
    <property type="molecule type" value="Genomic_DNA"/>
</dbReference>
<feature type="domain" description="Glycosyltransferase 2-like" evidence="1">
    <location>
        <begin position="14"/>
        <end position="132"/>
    </location>
</feature>
<comment type="caution">
    <text evidence="2">The sequence shown here is derived from an EMBL/GenBank/DDBJ whole genome shotgun (WGS) entry which is preliminary data.</text>
</comment>
<reference evidence="3" key="1">
    <citation type="submission" date="2016-01" db="EMBL/GenBank/DDBJ databases">
        <authorList>
            <person name="Mitreva M."/>
            <person name="Pepin K.H."/>
            <person name="Mihindukulasuriya K.A."/>
            <person name="Fulton R."/>
            <person name="Fronick C."/>
            <person name="O'Laughlin M."/>
            <person name="Miner T."/>
            <person name="Herter B."/>
            <person name="Rosa B.A."/>
            <person name="Cordes M."/>
            <person name="Tomlinson C."/>
            <person name="Wollam A."/>
            <person name="Palsikar V.B."/>
            <person name="Mardis E.R."/>
            <person name="Wilson R.K."/>
        </authorList>
    </citation>
    <scope>NUCLEOTIDE SEQUENCE [LARGE SCALE GENOMIC DNA]</scope>
    <source>
        <strain evidence="3">MJR7757B</strain>
    </source>
</reference>
<dbReference type="InterPro" id="IPR001173">
    <property type="entry name" value="Glyco_trans_2-like"/>
</dbReference>
<keyword evidence="2" id="KW-0808">Transferase</keyword>
<organism evidence="2 3">
    <name type="scientific">Fusobacterium nucleatum</name>
    <dbReference type="NCBI Taxonomy" id="851"/>
    <lineage>
        <taxon>Bacteria</taxon>
        <taxon>Fusobacteriati</taxon>
        <taxon>Fusobacteriota</taxon>
        <taxon>Fusobacteriia</taxon>
        <taxon>Fusobacteriales</taxon>
        <taxon>Fusobacteriaceae</taxon>
        <taxon>Fusobacterium</taxon>
    </lineage>
</organism>
<evidence type="ECO:0000313" key="3">
    <source>
        <dbReference type="Proteomes" id="UP000070401"/>
    </source>
</evidence>
<dbReference type="Gene3D" id="3.90.550.10">
    <property type="entry name" value="Spore Coat Polysaccharide Biosynthesis Protein SpsA, Chain A"/>
    <property type="match status" value="1"/>
</dbReference>
<dbReference type="InterPro" id="IPR029044">
    <property type="entry name" value="Nucleotide-diphossugar_trans"/>
</dbReference>
<dbReference type="GO" id="GO:0016740">
    <property type="term" value="F:transferase activity"/>
    <property type="evidence" value="ECO:0007669"/>
    <property type="project" value="UniProtKB-KW"/>
</dbReference>
<gene>
    <name evidence="2" type="ORF">HMPREF3221_00587</name>
</gene>
<dbReference type="STRING" id="1408287.GCA_000493815_02088"/>